<keyword evidence="16" id="KW-1185">Reference proteome</keyword>
<feature type="domain" description="Fe-S hydro-lyase tartrate dehydratase alpha-type catalytic" evidence="13">
    <location>
        <begin position="52"/>
        <end position="332"/>
    </location>
</feature>
<dbReference type="SUPFAM" id="SSF117457">
    <property type="entry name" value="FumA C-terminal domain-like"/>
    <property type="match status" value="1"/>
</dbReference>
<comment type="catalytic activity">
    <reaction evidence="1 12">
        <text>(S)-malate = fumarate + H2O</text>
        <dbReference type="Rhea" id="RHEA:12460"/>
        <dbReference type="ChEBI" id="CHEBI:15377"/>
        <dbReference type="ChEBI" id="CHEBI:15589"/>
        <dbReference type="ChEBI" id="CHEBI:29806"/>
        <dbReference type="EC" id="4.2.1.2"/>
    </reaction>
</comment>
<dbReference type="RefSeq" id="WP_185038127.1">
    <property type="nucleotide sequence ID" value="NZ_BAABFG010000005.1"/>
</dbReference>
<dbReference type="GO" id="GO:0004333">
    <property type="term" value="F:fumarate hydratase activity"/>
    <property type="evidence" value="ECO:0007669"/>
    <property type="project" value="UniProtKB-UniRule"/>
</dbReference>
<dbReference type="GO" id="GO:0006099">
    <property type="term" value="P:tricarboxylic acid cycle"/>
    <property type="evidence" value="ECO:0007669"/>
    <property type="project" value="UniProtKB-KW"/>
</dbReference>
<dbReference type="InterPro" id="IPR004646">
    <property type="entry name" value="Fe-S_hydro-lyase_TtdA-typ_cat"/>
</dbReference>
<evidence type="ECO:0000256" key="3">
    <source>
        <dbReference type="ARBA" id="ARBA00004859"/>
    </source>
</evidence>
<dbReference type="InterPro" id="IPR011167">
    <property type="entry name" value="Fe_dep_fumarate_hydratase"/>
</dbReference>
<dbReference type="PIRSF" id="PIRSF001394">
    <property type="entry name" value="Fe_dep_fumar_hy"/>
    <property type="match status" value="1"/>
</dbReference>
<dbReference type="PROSITE" id="PS00163">
    <property type="entry name" value="FUMARATE_LYASES"/>
    <property type="match status" value="1"/>
</dbReference>
<evidence type="ECO:0000259" key="13">
    <source>
        <dbReference type="Pfam" id="PF05681"/>
    </source>
</evidence>
<dbReference type="GO" id="GO:0046872">
    <property type="term" value="F:metal ion binding"/>
    <property type="evidence" value="ECO:0007669"/>
    <property type="project" value="UniProtKB-UniRule"/>
</dbReference>
<evidence type="ECO:0000256" key="4">
    <source>
        <dbReference type="ARBA" id="ARBA00008876"/>
    </source>
</evidence>
<dbReference type="Gene3D" id="3.20.130.10">
    <property type="entry name" value="Fe-S hydro-lyase, tartrate dehydratase beta-type, catalytic domain"/>
    <property type="match status" value="1"/>
</dbReference>
<dbReference type="EMBL" id="JACHNB010000001">
    <property type="protein sequence ID" value="MBB4737753.1"/>
    <property type="molecule type" value="Genomic_DNA"/>
</dbReference>
<evidence type="ECO:0000256" key="11">
    <source>
        <dbReference type="ARBA" id="ARBA00023239"/>
    </source>
</evidence>
<evidence type="ECO:0000313" key="16">
    <source>
        <dbReference type="Proteomes" id="UP000546162"/>
    </source>
</evidence>
<dbReference type="Proteomes" id="UP000546162">
    <property type="component" value="Unassembled WGS sequence"/>
</dbReference>
<keyword evidence="9 12" id="KW-0408">Iron</keyword>
<evidence type="ECO:0000256" key="7">
    <source>
        <dbReference type="ARBA" id="ARBA00022532"/>
    </source>
</evidence>
<keyword evidence="6 12" id="KW-0004">4Fe-4S</keyword>
<comment type="cofactor">
    <cofactor evidence="2 12">
        <name>[4Fe-4S] cluster</name>
        <dbReference type="ChEBI" id="CHEBI:49883"/>
    </cofactor>
</comment>
<proteinExistence type="inferred from homology"/>
<evidence type="ECO:0000256" key="10">
    <source>
        <dbReference type="ARBA" id="ARBA00023014"/>
    </source>
</evidence>
<keyword evidence="10 12" id="KW-0411">Iron-sulfur</keyword>
<dbReference type="Pfam" id="PF05683">
    <property type="entry name" value="Fumerase_C"/>
    <property type="match status" value="1"/>
</dbReference>
<dbReference type="InterPro" id="IPR036660">
    <property type="entry name" value="Fe-S_hydroAse_TtdB_cat_sf"/>
</dbReference>
<feature type="domain" description="Fe-S hydro-lyase tartrate dehydratase beta-type catalytic" evidence="14">
    <location>
        <begin position="338"/>
        <end position="544"/>
    </location>
</feature>
<gene>
    <name evidence="15" type="ORF">BJY16_001212</name>
</gene>
<dbReference type="AlphaFoldDB" id="A0A7W7GT23"/>
<dbReference type="Pfam" id="PF05681">
    <property type="entry name" value="Fumerase"/>
    <property type="match status" value="1"/>
</dbReference>
<evidence type="ECO:0000256" key="9">
    <source>
        <dbReference type="ARBA" id="ARBA00023004"/>
    </source>
</evidence>
<dbReference type="GO" id="GO:0051539">
    <property type="term" value="F:4 iron, 4 sulfur cluster binding"/>
    <property type="evidence" value="ECO:0007669"/>
    <property type="project" value="UniProtKB-UniRule"/>
</dbReference>
<dbReference type="NCBIfam" id="TIGR00723">
    <property type="entry name" value="ttdB_fumA_fumB"/>
    <property type="match status" value="1"/>
</dbReference>
<dbReference type="PANTHER" id="PTHR30389:SF0">
    <property type="entry name" value="FUMARATE HYDRATASE CLASS I, AEROBIC"/>
    <property type="match status" value="1"/>
</dbReference>
<dbReference type="InterPro" id="IPR020557">
    <property type="entry name" value="Fumarate_lyase_CS"/>
</dbReference>
<accession>A0A7W7GT23</accession>
<comment type="subunit">
    <text evidence="5 12">Homodimer.</text>
</comment>
<dbReference type="FunFam" id="3.20.130.10:FF:000001">
    <property type="entry name" value="Fumarate hydratase class I"/>
    <property type="match status" value="1"/>
</dbReference>
<organism evidence="15 16">
    <name type="scientific">Actinoplanes octamycinicus</name>
    <dbReference type="NCBI Taxonomy" id="135948"/>
    <lineage>
        <taxon>Bacteria</taxon>
        <taxon>Bacillati</taxon>
        <taxon>Actinomycetota</taxon>
        <taxon>Actinomycetes</taxon>
        <taxon>Micromonosporales</taxon>
        <taxon>Micromonosporaceae</taxon>
        <taxon>Actinoplanes</taxon>
    </lineage>
</organism>
<keyword evidence="8 12" id="KW-0479">Metal-binding</keyword>
<sequence>MSRGAAFTYSPLLPTGDDSTEYRLVTDEGVDVVEGPGGRRFLTVEPAALTMLTAEAMHDIAHYLRPAHLAQLRAIIDDPKASPNDRFVALDLLRNANIAAGGVLPMCQDTGTAIVMGKRGRHVLTDGRDEEAIALGVYQAYTRLNLRYSQLAPLTMWDERNTGSNLPAQIELYAEDPNGQPDAYKFLFMAKGGGSANKSYLYQETKALLNPQRMMQFLDEKLRLIGTSACPPYHLAVVIGGTSAEHALKTAKLASAKYLDNLPTAGTMAAHGFRDLELEAAVLELTRDFGIGAQFGGRYFCHDVRVVRLPRHGASCPVAIAVSCSADRQAVAKITPSGVWLERLETDPARFLPEVTDDHLESEQVVKIDLNRPMAEIRAELSKYPVKTRLSLTGPLVVARDIAHAKIAERLDAGEPMPQYLRDHAVYYAGPAKTPEGYASGSFGPTTAGRMDSYVEKFQAAGGSMVMLAKGNRSQQVTNACKAHGGFYLGSIGGPAARLAQDCIRHVEVLEFPELGMEAVWKIEVADFPAFIVVDDKGNDFFEAVTKPVLSIGKR</sequence>
<comment type="pathway">
    <text evidence="3">Carbohydrate metabolism; tricarboxylic acid cycle; (S)-malate from fumarate: step 1/1.</text>
</comment>
<evidence type="ECO:0000313" key="15">
    <source>
        <dbReference type="EMBL" id="MBB4737753.1"/>
    </source>
</evidence>
<dbReference type="EC" id="4.2.1.2" evidence="12"/>
<dbReference type="GO" id="GO:0042803">
    <property type="term" value="F:protein homodimerization activity"/>
    <property type="evidence" value="ECO:0007669"/>
    <property type="project" value="UniProtKB-ARBA"/>
</dbReference>
<dbReference type="InterPro" id="IPR004647">
    <property type="entry name" value="Fe-S_hydro-lyase_TtdB-typ_cat"/>
</dbReference>
<evidence type="ECO:0000256" key="2">
    <source>
        <dbReference type="ARBA" id="ARBA00001966"/>
    </source>
</evidence>
<dbReference type="PANTHER" id="PTHR30389">
    <property type="entry name" value="FUMARATE HYDRATASE-RELATED"/>
    <property type="match status" value="1"/>
</dbReference>
<protein>
    <recommendedName>
        <fullName evidence="12">Fumarate hydratase class I</fullName>
        <ecNumber evidence="12">4.2.1.2</ecNumber>
    </recommendedName>
</protein>
<evidence type="ECO:0000256" key="8">
    <source>
        <dbReference type="ARBA" id="ARBA00022723"/>
    </source>
</evidence>
<keyword evidence="11 12" id="KW-0456">Lyase</keyword>
<evidence type="ECO:0000256" key="1">
    <source>
        <dbReference type="ARBA" id="ARBA00000929"/>
    </source>
</evidence>
<dbReference type="InterPro" id="IPR051208">
    <property type="entry name" value="Class-I_Fumarase/Tartrate_DH"/>
</dbReference>
<evidence type="ECO:0000256" key="12">
    <source>
        <dbReference type="PIRNR" id="PIRNR001394"/>
    </source>
</evidence>
<comment type="similarity">
    <text evidence="4 12">Belongs to the class-I fumarase family.</text>
</comment>
<evidence type="ECO:0000256" key="6">
    <source>
        <dbReference type="ARBA" id="ARBA00022485"/>
    </source>
</evidence>
<evidence type="ECO:0000256" key="5">
    <source>
        <dbReference type="ARBA" id="ARBA00011738"/>
    </source>
</evidence>
<evidence type="ECO:0000259" key="14">
    <source>
        <dbReference type="Pfam" id="PF05683"/>
    </source>
</evidence>
<keyword evidence="7" id="KW-0816">Tricarboxylic acid cycle</keyword>
<comment type="caution">
    <text evidence="15">The sequence shown here is derived from an EMBL/GenBank/DDBJ whole genome shotgun (WGS) entry which is preliminary data.</text>
</comment>
<comment type="function">
    <text evidence="12">Catalyzes the reversible hydration of fumarate to (S)-malate.</text>
</comment>
<reference evidence="15 16" key="1">
    <citation type="submission" date="2020-08" db="EMBL/GenBank/DDBJ databases">
        <title>Sequencing the genomes of 1000 actinobacteria strains.</title>
        <authorList>
            <person name="Klenk H.-P."/>
        </authorList>
    </citation>
    <scope>NUCLEOTIDE SEQUENCE [LARGE SCALE GENOMIC DNA]</scope>
    <source>
        <strain evidence="15 16">DSM 45809</strain>
    </source>
</reference>
<name>A0A7W7GT23_9ACTN</name>